<reference evidence="2" key="1">
    <citation type="journal article" date="2019" name="Int. J. Syst. Evol. Microbiol.">
        <title>The Global Catalogue of Microorganisms (GCM) 10K type strain sequencing project: providing services to taxonomists for standard genome sequencing and annotation.</title>
        <authorList>
            <consortium name="The Broad Institute Genomics Platform"/>
            <consortium name="The Broad Institute Genome Sequencing Center for Infectious Disease"/>
            <person name="Wu L."/>
            <person name="Ma J."/>
        </authorList>
    </citation>
    <scope>NUCLEOTIDE SEQUENCE [LARGE SCALE GENOMIC DNA]</scope>
    <source>
        <strain evidence="2">CGMCC 1.15180</strain>
    </source>
</reference>
<protein>
    <submittedName>
        <fullName evidence="1">Uncharacterized protein</fullName>
    </submittedName>
</protein>
<dbReference type="RefSeq" id="WP_376886185.1">
    <property type="nucleotide sequence ID" value="NZ_JBHUHR010000031.1"/>
</dbReference>
<dbReference type="Proteomes" id="UP001597361">
    <property type="component" value="Unassembled WGS sequence"/>
</dbReference>
<sequence length="101" mass="11384">MFLFYSPPPFFGQATDLYAVTISPNIKSSPFSDFENQLNIQVINDREWDVLGGHMFEDDNYKSGCNNNVLSAGTYFQMPAVHGQKDPGDISKGWTQVIKED</sequence>
<organism evidence="1 2">
    <name type="scientific">Belliella marina</name>
    <dbReference type="NCBI Taxonomy" id="1644146"/>
    <lineage>
        <taxon>Bacteria</taxon>
        <taxon>Pseudomonadati</taxon>
        <taxon>Bacteroidota</taxon>
        <taxon>Cytophagia</taxon>
        <taxon>Cytophagales</taxon>
        <taxon>Cyclobacteriaceae</taxon>
        <taxon>Belliella</taxon>
    </lineage>
</organism>
<evidence type="ECO:0000313" key="1">
    <source>
        <dbReference type="EMBL" id="MFD2035305.1"/>
    </source>
</evidence>
<keyword evidence="2" id="KW-1185">Reference proteome</keyword>
<evidence type="ECO:0000313" key="2">
    <source>
        <dbReference type="Proteomes" id="UP001597361"/>
    </source>
</evidence>
<dbReference type="EMBL" id="JBHUHR010000031">
    <property type="protein sequence ID" value="MFD2035305.1"/>
    <property type="molecule type" value="Genomic_DNA"/>
</dbReference>
<comment type="caution">
    <text evidence="1">The sequence shown here is derived from an EMBL/GenBank/DDBJ whole genome shotgun (WGS) entry which is preliminary data.</text>
</comment>
<gene>
    <name evidence="1" type="ORF">ACFSKL_10910</name>
</gene>
<accession>A0ABW4VP15</accession>
<proteinExistence type="predicted"/>
<name>A0ABW4VP15_9BACT</name>